<dbReference type="InterPro" id="IPR016181">
    <property type="entry name" value="Acyl_CoA_acyltransferase"/>
</dbReference>
<feature type="domain" description="N-acetyltransferase" evidence="2">
    <location>
        <begin position="154"/>
        <end position="284"/>
    </location>
</feature>
<dbReference type="Gene3D" id="3.40.630.30">
    <property type="match status" value="1"/>
</dbReference>
<name>A0A6L6X3P0_9ACTN</name>
<dbReference type="GO" id="GO:0016747">
    <property type="term" value="F:acyltransferase activity, transferring groups other than amino-acyl groups"/>
    <property type="evidence" value="ECO:0007669"/>
    <property type="project" value="InterPro"/>
</dbReference>
<evidence type="ECO:0000313" key="3">
    <source>
        <dbReference type="EMBL" id="MVO88463.1"/>
    </source>
</evidence>
<evidence type="ECO:0000256" key="1">
    <source>
        <dbReference type="SAM" id="MobiDB-lite"/>
    </source>
</evidence>
<organism evidence="3 4">
    <name type="scientific">Streptomyces typhae</name>
    <dbReference type="NCBI Taxonomy" id="2681492"/>
    <lineage>
        <taxon>Bacteria</taxon>
        <taxon>Bacillati</taxon>
        <taxon>Actinomycetota</taxon>
        <taxon>Actinomycetes</taxon>
        <taxon>Kitasatosporales</taxon>
        <taxon>Streptomycetaceae</taxon>
        <taxon>Streptomyces</taxon>
    </lineage>
</organism>
<protein>
    <submittedName>
        <fullName evidence="3">GNAT family N-acetyltransferase</fullName>
    </submittedName>
</protein>
<dbReference type="InterPro" id="IPR000182">
    <property type="entry name" value="GNAT_dom"/>
</dbReference>
<dbReference type="PROSITE" id="PS51186">
    <property type="entry name" value="GNAT"/>
    <property type="match status" value="1"/>
</dbReference>
<proteinExistence type="predicted"/>
<dbReference type="Proteomes" id="UP000483802">
    <property type="component" value="Unassembled WGS sequence"/>
</dbReference>
<dbReference type="SUPFAM" id="SSF55729">
    <property type="entry name" value="Acyl-CoA N-acyltransferases (Nat)"/>
    <property type="match status" value="1"/>
</dbReference>
<dbReference type="AlphaFoldDB" id="A0A6L6X3P0"/>
<accession>A0A6L6X3P0</accession>
<dbReference type="EMBL" id="WPNZ01000017">
    <property type="protein sequence ID" value="MVO88463.1"/>
    <property type="molecule type" value="Genomic_DNA"/>
</dbReference>
<feature type="region of interest" description="Disordered" evidence="1">
    <location>
        <begin position="33"/>
        <end position="71"/>
    </location>
</feature>
<keyword evidence="4" id="KW-1185">Reference proteome</keyword>
<reference evidence="3 4" key="1">
    <citation type="submission" date="2019-11" db="EMBL/GenBank/DDBJ databases">
        <title>Streptomyces typhae sp. nov., a novel endophytic actinomycete isolated from the root of cattail pollen (Typha angustifolia L.).</title>
        <authorList>
            <person name="Peng C."/>
        </authorList>
    </citation>
    <scope>NUCLEOTIDE SEQUENCE [LARGE SCALE GENOMIC DNA]</scope>
    <source>
        <strain evidence="4">p1417</strain>
    </source>
</reference>
<sequence length="284" mass="29541">MQATTLVPRTADLFDQGLEHRSGAALLRFGAARRRQDDPAGSPAGAPGSPAGVSGSPAGVSGSPAGVSGSPGWSGDGAVAWLDAGRGHLWSVGDAAAAAALVLRAEEELRGTVREFTGPRGVEAHVGEHLGLTDVVEWVFRWTLEEPPAMPGEQRVAPLGAEHHEELLAFLGAHSPAHSTGPGCADVSLWAGIRDTRGHLVACGALSRLRDSGAPLMASVATDTSQRGQGLGAALTAWLTRYAVREHGLCTLWQLAGNAPAQRLYDRLGYRDEDLCTSARITGR</sequence>
<evidence type="ECO:0000259" key="2">
    <source>
        <dbReference type="PROSITE" id="PS51186"/>
    </source>
</evidence>
<evidence type="ECO:0000313" key="4">
    <source>
        <dbReference type="Proteomes" id="UP000483802"/>
    </source>
</evidence>
<keyword evidence="3" id="KW-0808">Transferase</keyword>
<gene>
    <name evidence="3" type="ORF">GPA10_27800</name>
</gene>
<dbReference type="RefSeq" id="WP_157167893.1">
    <property type="nucleotide sequence ID" value="NZ_WPNZ01000017.1"/>
</dbReference>
<feature type="compositionally biased region" description="Low complexity" evidence="1">
    <location>
        <begin position="39"/>
        <end position="71"/>
    </location>
</feature>
<dbReference type="Pfam" id="PF13508">
    <property type="entry name" value="Acetyltransf_7"/>
    <property type="match status" value="1"/>
</dbReference>
<comment type="caution">
    <text evidence="3">The sequence shown here is derived from an EMBL/GenBank/DDBJ whole genome shotgun (WGS) entry which is preliminary data.</text>
</comment>